<dbReference type="AlphaFoldDB" id="W6PWH3"/>
<proteinExistence type="predicted"/>
<dbReference type="OrthoDB" id="4360356at2759"/>
<protein>
    <submittedName>
        <fullName evidence="2">Genomic scaffold, ProqFM164S01</fullName>
    </submittedName>
</protein>
<accession>W6PWH3</accession>
<evidence type="ECO:0000256" key="1">
    <source>
        <dbReference type="SAM" id="MobiDB-lite"/>
    </source>
</evidence>
<sequence>MESSGNNTNEAFAFRLGSIDSSDLGTKANTIVIEDDPAPLSQSNPVVIHVEEELSYFKTEQLNSDDDTEIIAESWWERFLDESCDTSSVGSIAGRSTSISASTHLPACKTLKDPEASRQSFANRLSLDEQALEIAGGCFHFEHGPSHEVGKGGNENQRRNEQVIALKAEKPAEVLSMLEAEVPGDLVGPKKRKSLHGEGSNVRPSDRLMKRAMH</sequence>
<reference evidence="2" key="1">
    <citation type="journal article" date="2014" name="Nat. Commun.">
        <title>Multiple recent horizontal transfers of a large genomic region in cheese making fungi.</title>
        <authorList>
            <person name="Cheeseman K."/>
            <person name="Ropars J."/>
            <person name="Renault P."/>
            <person name="Dupont J."/>
            <person name="Gouzy J."/>
            <person name="Branca A."/>
            <person name="Abraham A.L."/>
            <person name="Ceppi M."/>
            <person name="Conseiller E."/>
            <person name="Debuchy R."/>
            <person name="Malagnac F."/>
            <person name="Goarin A."/>
            <person name="Silar P."/>
            <person name="Lacoste S."/>
            <person name="Sallet E."/>
            <person name="Bensimon A."/>
            <person name="Giraud T."/>
            <person name="Brygoo Y."/>
        </authorList>
    </citation>
    <scope>NUCLEOTIDE SEQUENCE [LARGE SCALE GENOMIC DNA]</scope>
    <source>
        <strain evidence="2">FM164</strain>
    </source>
</reference>
<gene>
    <name evidence="2" type="ORF">PROQFM164_S01g000088</name>
</gene>
<keyword evidence="3" id="KW-1185">Reference proteome</keyword>
<evidence type="ECO:0000313" key="3">
    <source>
        <dbReference type="Proteomes" id="UP000030686"/>
    </source>
</evidence>
<dbReference type="Proteomes" id="UP000030686">
    <property type="component" value="Unassembled WGS sequence"/>
</dbReference>
<organism evidence="2 3">
    <name type="scientific">Penicillium roqueforti (strain FM164)</name>
    <dbReference type="NCBI Taxonomy" id="1365484"/>
    <lineage>
        <taxon>Eukaryota</taxon>
        <taxon>Fungi</taxon>
        <taxon>Dikarya</taxon>
        <taxon>Ascomycota</taxon>
        <taxon>Pezizomycotina</taxon>
        <taxon>Eurotiomycetes</taxon>
        <taxon>Eurotiomycetidae</taxon>
        <taxon>Eurotiales</taxon>
        <taxon>Aspergillaceae</taxon>
        <taxon>Penicillium</taxon>
    </lineage>
</organism>
<evidence type="ECO:0000313" key="2">
    <source>
        <dbReference type="EMBL" id="CDM26279.1"/>
    </source>
</evidence>
<dbReference type="EMBL" id="HG792015">
    <property type="protein sequence ID" value="CDM26279.1"/>
    <property type="molecule type" value="Genomic_DNA"/>
</dbReference>
<feature type="region of interest" description="Disordered" evidence="1">
    <location>
        <begin position="185"/>
        <end position="214"/>
    </location>
</feature>
<name>W6PWH3_PENRF</name>
<feature type="compositionally biased region" description="Basic and acidic residues" evidence="1">
    <location>
        <begin position="204"/>
        <end position="214"/>
    </location>
</feature>